<protein>
    <recommendedName>
        <fullName evidence="2">Secreted protein CSS2 C-terminal domain-containing protein</fullName>
    </recommendedName>
</protein>
<dbReference type="InterPro" id="IPR046624">
    <property type="entry name" value="CSS2_C"/>
</dbReference>
<feature type="chain" id="PRO_5034278142" description="Secreted protein CSS2 C-terminal domain-containing protein" evidence="1">
    <location>
        <begin position="20"/>
        <end position="203"/>
    </location>
</feature>
<name>A0A8H6X9B2_9AGAR</name>
<evidence type="ECO:0000259" key="2">
    <source>
        <dbReference type="Pfam" id="PF20521"/>
    </source>
</evidence>
<dbReference type="AlphaFoldDB" id="A0A8H6X9B2"/>
<comment type="caution">
    <text evidence="3">The sequence shown here is derived from an EMBL/GenBank/DDBJ whole genome shotgun (WGS) entry which is preliminary data.</text>
</comment>
<dbReference type="Proteomes" id="UP000620124">
    <property type="component" value="Unassembled WGS sequence"/>
</dbReference>
<feature type="signal peptide" evidence="1">
    <location>
        <begin position="1"/>
        <end position="19"/>
    </location>
</feature>
<evidence type="ECO:0000313" key="4">
    <source>
        <dbReference type="Proteomes" id="UP000620124"/>
    </source>
</evidence>
<keyword evidence="4" id="KW-1185">Reference proteome</keyword>
<accession>A0A8H6X9B2</accession>
<feature type="domain" description="Secreted protein CSS2 C-terminal" evidence="2">
    <location>
        <begin position="50"/>
        <end position="170"/>
    </location>
</feature>
<gene>
    <name evidence="3" type="ORF">MVEN_02183100</name>
</gene>
<sequence>MLAFKVFCLVATAPLLVPAAYVVDTGMIARDLVPALFVKTELERFEHNTSAKIEKRTDINDCIKYVESGTACFDITSNIRTIGSTIATVAYGSSSALDCSVHTGSIDGVQWRYYGTGPGSECDTSAELKTIRGAIDAFLQDSVEGECQEVCLQMTHGGTWTGFLSVSPVGSPAPSDCGPSGYSSCTAHGDGSDLGARAEIHNA</sequence>
<dbReference type="OrthoDB" id="2941520at2759"/>
<reference evidence="3" key="1">
    <citation type="submission" date="2020-05" db="EMBL/GenBank/DDBJ databases">
        <title>Mycena genomes resolve the evolution of fungal bioluminescence.</title>
        <authorList>
            <person name="Tsai I.J."/>
        </authorList>
    </citation>
    <scope>NUCLEOTIDE SEQUENCE</scope>
    <source>
        <strain evidence="3">CCC161011</strain>
    </source>
</reference>
<dbReference type="Pfam" id="PF20521">
    <property type="entry name" value="DUF6736"/>
    <property type="match status" value="1"/>
</dbReference>
<keyword evidence="1" id="KW-0732">Signal</keyword>
<organism evidence="3 4">
    <name type="scientific">Mycena venus</name>
    <dbReference type="NCBI Taxonomy" id="2733690"/>
    <lineage>
        <taxon>Eukaryota</taxon>
        <taxon>Fungi</taxon>
        <taxon>Dikarya</taxon>
        <taxon>Basidiomycota</taxon>
        <taxon>Agaricomycotina</taxon>
        <taxon>Agaricomycetes</taxon>
        <taxon>Agaricomycetidae</taxon>
        <taxon>Agaricales</taxon>
        <taxon>Marasmiineae</taxon>
        <taxon>Mycenaceae</taxon>
        <taxon>Mycena</taxon>
    </lineage>
</organism>
<dbReference type="EMBL" id="JACAZI010000023">
    <property type="protein sequence ID" value="KAF7336346.1"/>
    <property type="molecule type" value="Genomic_DNA"/>
</dbReference>
<evidence type="ECO:0000313" key="3">
    <source>
        <dbReference type="EMBL" id="KAF7336346.1"/>
    </source>
</evidence>
<evidence type="ECO:0000256" key="1">
    <source>
        <dbReference type="SAM" id="SignalP"/>
    </source>
</evidence>
<proteinExistence type="predicted"/>